<dbReference type="GO" id="GO:0030659">
    <property type="term" value="C:cytoplasmic vesicle membrane"/>
    <property type="evidence" value="ECO:0007669"/>
    <property type="project" value="UniProtKB-SubCell"/>
</dbReference>
<dbReference type="GO" id="GO:0046872">
    <property type="term" value="F:metal ion binding"/>
    <property type="evidence" value="ECO:0007669"/>
    <property type="project" value="UniProtKB-KW"/>
</dbReference>
<dbReference type="Pfam" id="PF06292">
    <property type="entry name" value="MUN"/>
    <property type="match status" value="2"/>
</dbReference>
<dbReference type="GO" id="GO:1990504">
    <property type="term" value="P:dense core granule exocytosis"/>
    <property type="evidence" value="ECO:0007669"/>
    <property type="project" value="InterPro"/>
</dbReference>
<keyword evidence="8" id="KW-0446">Lipid-binding</keyword>
<keyword evidence="7" id="KW-0770">Synapse</keyword>
<evidence type="ECO:0000256" key="6">
    <source>
        <dbReference type="ARBA" id="ARBA00022927"/>
    </source>
</evidence>
<feature type="compositionally biased region" description="Acidic residues" evidence="12">
    <location>
        <begin position="1"/>
        <end position="19"/>
    </location>
</feature>
<evidence type="ECO:0000256" key="1">
    <source>
        <dbReference type="ARBA" id="ARBA00004156"/>
    </source>
</evidence>
<dbReference type="CDD" id="cd01234">
    <property type="entry name" value="PH_CADPS"/>
    <property type="match status" value="1"/>
</dbReference>
<feature type="compositionally biased region" description="Basic and acidic residues" evidence="12">
    <location>
        <begin position="64"/>
        <end position="75"/>
    </location>
</feature>
<dbReference type="Pfam" id="PF25341">
    <property type="entry name" value="C2_CAPS"/>
    <property type="match status" value="1"/>
</dbReference>
<evidence type="ECO:0000313" key="18">
    <source>
        <dbReference type="Xenbase" id="XB-GENE-5755926"/>
    </source>
</evidence>
<evidence type="ECO:0000259" key="14">
    <source>
        <dbReference type="PROSITE" id="PS50004"/>
    </source>
</evidence>
<dbReference type="Proteomes" id="UP000008143">
    <property type="component" value="Chromosome 4"/>
</dbReference>
<name>A0A8J0SK93_XENTR</name>
<dbReference type="GO" id="GO:0098793">
    <property type="term" value="C:presynapse"/>
    <property type="evidence" value="ECO:0007669"/>
    <property type="project" value="GOC"/>
</dbReference>
<dbReference type="Pfam" id="PF00169">
    <property type="entry name" value="PH"/>
    <property type="match status" value="1"/>
</dbReference>
<feature type="compositionally biased region" description="Low complexity" evidence="12">
    <location>
        <begin position="44"/>
        <end position="63"/>
    </location>
</feature>
<evidence type="ECO:0000256" key="5">
    <source>
        <dbReference type="ARBA" id="ARBA00022837"/>
    </source>
</evidence>
<accession>A0A8J0SK93</accession>
<evidence type="ECO:0000256" key="7">
    <source>
        <dbReference type="ARBA" id="ARBA00023018"/>
    </source>
</evidence>
<evidence type="ECO:0000256" key="11">
    <source>
        <dbReference type="ARBA" id="ARBA00034103"/>
    </source>
</evidence>
<evidence type="ECO:0000256" key="4">
    <source>
        <dbReference type="ARBA" id="ARBA00022723"/>
    </source>
</evidence>
<dbReference type="OrthoDB" id="10063282at2759"/>
<dbReference type="GO" id="GO:0008289">
    <property type="term" value="F:lipid binding"/>
    <property type="evidence" value="ECO:0007669"/>
    <property type="project" value="UniProtKB-KW"/>
</dbReference>
<evidence type="ECO:0000256" key="3">
    <source>
        <dbReference type="ARBA" id="ARBA00022483"/>
    </source>
</evidence>
<evidence type="ECO:0000313" key="17">
    <source>
        <dbReference type="RefSeq" id="XP_012815883.1"/>
    </source>
</evidence>
<dbReference type="InterPro" id="IPR033227">
    <property type="entry name" value="CAPS"/>
</dbReference>
<dbReference type="SMART" id="SM00233">
    <property type="entry name" value="PH"/>
    <property type="match status" value="1"/>
</dbReference>
<evidence type="ECO:0000256" key="12">
    <source>
        <dbReference type="SAM" id="MobiDB-lite"/>
    </source>
</evidence>
<proteinExistence type="predicted"/>
<dbReference type="PROSITE" id="PS50003">
    <property type="entry name" value="PH_DOMAIN"/>
    <property type="match status" value="1"/>
</dbReference>
<keyword evidence="3" id="KW-0268">Exocytosis</keyword>
<dbReference type="GeneID" id="100124730"/>
<dbReference type="InterPro" id="IPR011993">
    <property type="entry name" value="PH-like_dom_sf"/>
</dbReference>
<keyword evidence="16" id="KW-1185">Reference proteome</keyword>
<evidence type="ECO:0000256" key="10">
    <source>
        <dbReference type="ARBA" id="ARBA00023329"/>
    </source>
</evidence>
<feature type="region of interest" description="Disordered" evidence="12">
    <location>
        <begin position="1307"/>
        <end position="1329"/>
    </location>
</feature>
<dbReference type="FunFam" id="2.30.29.30:FF:000007">
    <property type="entry name" value="Calcium-dependent secretion activator 2 isoform B"/>
    <property type="match status" value="1"/>
</dbReference>
<dbReference type="PANTHER" id="PTHR12166:SF6">
    <property type="entry name" value="CALCIUM-DEPENDENT SECRETION ACTIVATOR 1"/>
    <property type="match status" value="1"/>
</dbReference>
<keyword evidence="9" id="KW-0472">Membrane</keyword>
<keyword evidence="2" id="KW-0813">Transport</keyword>
<dbReference type="SUPFAM" id="SSF50729">
    <property type="entry name" value="PH domain-like"/>
    <property type="match status" value="1"/>
</dbReference>
<dbReference type="PROSITE" id="PS51258">
    <property type="entry name" value="MHD1"/>
    <property type="match status" value="1"/>
</dbReference>
<feature type="domain" description="PH" evidence="13">
    <location>
        <begin position="488"/>
        <end position="591"/>
    </location>
</feature>
<sequence>MLDPSSSEEESDEVVEEPEIKEGQAPTTGTRLSPSRTSDSSGGLQPSSRSSSVRPSSPSPSVVSEKEKEELERLQKEEEERKRKLQLYVFVMRCIAYPFNAKQPTDMARRQQKISKQQLQTVKDRFQAFFNGETQIVADEAFMNAVQSYYEVFLKSDRVARMVQSGGCSANDSREVFKKHIEKRVRSLPEIDGLSKETVLSSWMAKFDAIYRGEEDPRKQQARMTASAASELILSKEQLYEMFQQILGIKKFEHQLLYNACQLDNPDEQAAQIRRELDGRLQMADQIARERKFPKFVSKEMENMYIEELKSSVNLLMANLESMPVSKGGSEFKLQKLKRSHNTSIIDMGEENENQLSKSDVVLAFSLEVVIMEVQGLKSLAPNRIVYCTMEVEGGEKLQTDQAEASKPMWGTQGDFSTTHALPAVKVKLFTESTGVLALEDKELGRVVLHPTPNSPKQSEWHKMTISKNCPDHDLKIKLAVRMDKPQNMKHCGYLWAIGKNVWKRWKKRFFVLVQVSQYTFAMCSYREKKAEPQELLQLDGYTVDYTDPQPGLEGGRSFFNAVKEGDTVIFASDDEQDRILWVQAMYRATGQSHKPVPPTQVQKLNAKGGNVPQLDAPISQFYADRAQKHGMDEFISSNPCNFDHATLFEMVQRLTLDHRLNDSYSCLGWFSPGQVFVLDEYCARYGVRGCHRHLCYLGDLLERAENGSMVDPTLLHYSFAFCASHVHGNRPDGIGTVTVEEKERFEEIKERLRLLLENQITHFRYCFPFGRPEGALKATLSLLERVLMKDIVTPVPQEEVKNVIRKCLEQAALVNYTRLSEYAKIEENQKDAENVGRLVTPAKKLEDTIRLAELVIEVLQQNEEHHAEGKEAFAWWSDLMVEHAETFLSLFAVDMDAALEVQPPDSWDSFPLFQLINDFLRSDYNLCNGKFHKHLQDLFAPLVVRYVDLMESSIAQSIHRGFERESWEPVKSLTSNLPNVNLPNVNLPKVPVTLPVNLPQMPSFSAPSWMAAIYDSDNGSATSEDLFWKLDALQTFIRDLHWPEEEFGKHLEQRLKLMASDMIESCVKRTRIAFEVKLQKTSRSTDFRVPQSICTMFNVMVDAKAQSTKLCSMEMGQEHQYHSQIDELIEETVKEMITLLVAKFVTILEGVLSKLSRYDEGTLFSSFLSFTVKAASKYVDVPKPGMDLADAYVTFVRHSQDVLRDKVNEEIYIERLFDKRLDGNSSVMYLRILEQWYTSSMNVVCTWLTDRMDLQLHIYQLKTLIRVVKKTYRDFRLQGVLDSTLNSKTYDTIRNRLTVEEATASVSEGGGLQGITMKDSDEEDEEDD</sequence>
<dbReference type="GO" id="GO:0016079">
    <property type="term" value="P:synaptic vesicle exocytosis"/>
    <property type="evidence" value="ECO:0007669"/>
    <property type="project" value="InterPro"/>
</dbReference>
<dbReference type="CTD" id="8618"/>
<dbReference type="Xenbase" id="XB-GENE-5755926">
    <property type="gene designation" value="cadps"/>
</dbReference>
<dbReference type="Gene3D" id="2.30.29.30">
    <property type="entry name" value="Pleckstrin-homology domain (PH domain)/Phosphotyrosine-binding domain (PTB)"/>
    <property type="match status" value="1"/>
</dbReference>
<dbReference type="InterPro" id="IPR000008">
    <property type="entry name" value="C2_dom"/>
</dbReference>
<comment type="subcellular location">
    <subcellularLocation>
        <location evidence="1">Cytoplasmic vesicle membrane</location>
    </subcellularLocation>
    <subcellularLocation>
        <location evidence="11">Synapse</location>
    </subcellularLocation>
</comment>
<dbReference type="InterPro" id="IPR014770">
    <property type="entry name" value="Munc13_1"/>
</dbReference>
<keyword evidence="4" id="KW-0479">Metal-binding</keyword>
<dbReference type="InterPro" id="IPR010439">
    <property type="entry name" value="MUN_dom"/>
</dbReference>
<dbReference type="SMART" id="SM01145">
    <property type="entry name" value="DUF1041"/>
    <property type="match status" value="1"/>
</dbReference>
<dbReference type="InterPro" id="IPR057457">
    <property type="entry name" value="CAPS_C2"/>
</dbReference>
<evidence type="ECO:0000256" key="8">
    <source>
        <dbReference type="ARBA" id="ARBA00023121"/>
    </source>
</evidence>
<dbReference type="InterPro" id="IPR001849">
    <property type="entry name" value="PH_domain"/>
</dbReference>
<gene>
    <name evidence="17 18" type="primary">cadps</name>
    <name evidence="17" type="synonym">caps</name>
    <name evidence="17" type="synonym">caps1</name>
</gene>
<reference evidence="17" key="1">
    <citation type="submission" date="2025-08" db="UniProtKB">
        <authorList>
            <consortium name="RefSeq"/>
        </authorList>
    </citation>
    <scope>IDENTIFICATION</scope>
    <source>
        <strain evidence="17">Nigerian</strain>
        <tissue evidence="17">Liver and blood</tissue>
    </source>
</reference>
<feature type="domain" description="MHD1" evidence="15">
    <location>
        <begin position="894"/>
        <end position="1071"/>
    </location>
</feature>
<evidence type="ECO:0000259" key="13">
    <source>
        <dbReference type="PROSITE" id="PS50003"/>
    </source>
</evidence>
<keyword evidence="6" id="KW-0653">Protein transport</keyword>
<feature type="domain" description="C2" evidence="14">
    <location>
        <begin position="347"/>
        <end position="462"/>
    </location>
</feature>
<feature type="region of interest" description="Disordered" evidence="12">
    <location>
        <begin position="1"/>
        <end position="75"/>
    </location>
</feature>
<dbReference type="PANTHER" id="PTHR12166">
    <property type="entry name" value="CALCIUM-DEPENDENT SECRETION ACTIVATOR"/>
    <property type="match status" value="1"/>
</dbReference>
<protein>
    <submittedName>
        <fullName evidence="17">Calcium-dependent secretion activator 1 isoform X10</fullName>
    </submittedName>
</protein>
<feature type="compositionally biased region" description="Polar residues" evidence="12">
    <location>
        <begin position="25"/>
        <end position="43"/>
    </location>
</feature>
<evidence type="ECO:0000313" key="16">
    <source>
        <dbReference type="Proteomes" id="UP000008143"/>
    </source>
</evidence>
<dbReference type="GO" id="GO:0015031">
    <property type="term" value="P:protein transport"/>
    <property type="evidence" value="ECO:0007669"/>
    <property type="project" value="UniProtKB-KW"/>
</dbReference>
<keyword evidence="5" id="KW-0106">Calcium</keyword>
<evidence type="ECO:0000259" key="15">
    <source>
        <dbReference type="PROSITE" id="PS51258"/>
    </source>
</evidence>
<dbReference type="RefSeq" id="XP_012815883.1">
    <property type="nucleotide sequence ID" value="XM_012960429.3"/>
</dbReference>
<organism evidence="16 17">
    <name type="scientific">Xenopus tropicalis</name>
    <name type="common">Western clawed frog</name>
    <name type="synonym">Silurana tropicalis</name>
    <dbReference type="NCBI Taxonomy" id="8364"/>
    <lineage>
        <taxon>Eukaryota</taxon>
        <taxon>Metazoa</taxon>
        <taxon>Chordata</taxon>
        <taxon>Craniata</taxon>
        <taxon>Vertebrata</taxon>
        <taxon>Euteleostomi</taxon>
        <taxon>Amphibia</taxon>
        <taxon>Batrachia</taxon>
        <taxon>Anura</taxon>
        <taxon>Pipoidea</taxon>
        <taxon>Pipidae</taxon>
        <taxon>Xenopodinae</taxon>
        <taxon>Xenopus</taxon>
        <taxon>Silurana</taxon>
    </lineage>
</organism>
<evidence type="ECO:0000256" key="2">
    <source>
        <dbReference type="ARBA" id="ARBA00022448"/>
    </source>
</evidence>
<dbReference type="AGR" id="Xenbase:XB-GENE-5755926"/>
<evidence type="ECO:0000256" key="9">
    <source>
        <dbReference type="ARBA" id="ARBA00023136"/>
    </source>
</evidence>
<keyword evidence="10" id="KW-0968">Cytoplasmic vesicle</keyword>
<dbReference type="PROSITE" id="PS50004">
    <property type="entry name" value="C2"/>
    <property type="match status" value="1"/>
</dbReference>